<feature type="transmembrane region" description="Helical" evidence="1">
    <location>
        <begin position="151"/>
        <end position="172"/>
    </location>
</feature>
<comment type="caution">
    <text evidence="2">The sequence shown here is derived from an EMBL/GenBank/DDBJ whole genome shotgun (WGS) entry which is preliminary data.</text>
</comment>
<feature type="transmembrane region" description="Helical" evidence="1">
    <location>
        <begin position="178"/>
        <end position="197"/>
    </location>
</feature>
<reference evidence="2 3" key="1">
    <citation type="submission" date="2022-06" db="EMBL/GenBank/DDBJ databases">
        <title>Mycolicibacterium sp. CAU 1645 isolated from seawater.</title>
        <authorList>
            <person name="Kim W."/>
        </authorList>
    </citation>
    <scope>NUCLEOTIDE SEQUENCE [LARGE SCALE GENOMIC DNA]</scope>
    <source>
        <strain evidence="2 3">CAU 1645</strain>
    </source>
</reference>
<feature type="transmembrane region" description="Helical" evidence="1">
    <location>
        <begin position="231"/>
        <end position="253"/>
    </location>
</feature>
<dbReference type="RefSeq" id="WP_255061429.1">
    <property type="nucleotide sequence ID" value="NZ_JANDBD010000007.1"/>
</dbReference>
<feature type="transmembrane region" description="Helical" evidence="1">
    <location>
        <begin position="33"/>
        <end position="52"/>
    </location>
</feature>
<accession>A0ABT1M4K3</accession>
<gene>
    <name evidence="2" type="ORF">NM203_17990</name>
</gene>
<organism evidence="2 3">
    <name type="scientific">Mycolicibacterium arenosum</name>
    <dbReference type="NCBI Taxonomy" id="2952157"/>
    <lineage>
        <taxon>Bacteria</taxon>
        <taxon>Bacillati</taxon>
        <taxon>Actinomycetota</taxon>
        <taxon>Actinomycetes</taxon>
        <taxon>Mycobacteriales</taxon>
        <taxon>Mycobacteriaceae</taxon>
        <taxon>Mycolicibacterium</taxon>
    </lineage>
</organism>
<name>A0ABT1M4K3_9MYCO</name>
<dbReference type="Proteomes" id="UP001651690">
    <property type="component" value="Unassembled WGS sequence"/>
</dbReference>
<evidence type="ECO:0000313" key="2">
    <source>
        <dbReference type="EMBL" id="MCP9274083.1"/>
    </source>
</evidence>
<keyword evidence="3" id="KW-1185">Reference proteome</keyword>
<proteinExistence type="predicted"/>
<feature type="transmembrane region" description="Helical" evidence="1">
    <location>
        <begin position="274"/>
        <end position="293"/>
    </location>
</feature>
<evidence type="ECO:0000313" key="3">
    <source>
        <dbReference type="Proteomes" id="UP001651690"/>
    </source>
</evidence>
<feature type="transmembrane region" description="Helical" evidence="1">
    <location>
        <begin position="118"/>
        <end position="144"/>
    </location>
</feature>
<sequence length="510" mass="54806">MTASTDVGSRRAGQKLADWYHGLHPGYRLPLRWGLIGTMTVIAFFDSIASLVQTTRSGGLGGFVWTVLVVGTLVAIGVSRWHRTELPIHDRQTDVIVGTMALVLALLINGVLLGRYALYFHLLRLDLVAMWLYALSASIVLFGLRPVMRFAWVWGMVLLLTFPLPYYLTVVALGGGKVAAGAATLLVSGVGTGIALGRTFRRGLIGSLVSWAFGGLILLVMALLFDDAPLLAFQLIPAVSTMCVVGGGFFLYARRGAPKRILDRKVEPLAARQVWAGVPVVVAVGIALAFVRLPPTVSVVPVIPLAPGALRQGQPVAVPPGWHLTSMRTYDWVHRIYGSGADLIRQQVTADDVNPDWDTLGRPRTVMIDSVTSERPFSFNVFPARVLYDVAGARLSAPRLVDLGSGVEGQLVSVVDDTLLVTWNALQITWGDSEIAQRVLLLAVDNHDPEAPFPEPSGGVVPTLGTLITILLRGNAADTDRAPAFKDAGMLTQLGREIVTAQRIPVGGAR</sequence>
<keyword evidence="1" id="KW-0812">Transmembrane</keyword>
<feature type="transmembrane region" description="Helical" evidence="1">
    <location>
        <begin position="58"/>
        <end position="81"/>
    </location>
</feature>
<keyword evidence="1" id="KW-0472">Membrane</keyword>
<dbReference type="EMBL" id="JANDBD010000007">
    <property type="protein sequence ID" value="MCP9274083.1"/>
    <property type="molecule type" value="Genomic_DNA"/>
</dbReference>
<evidence type="ECO:0000256" key="1">
    <source>
        <dbReference type="SAM" id="Phobius"/>
    </source>
</evidence>
<feature type="transmembrane region" description="Helical" evidence="1">
    <location>
        <begin position="204"/>
        <end position="225"/>
    </location>
</feature>
<evidence type="ECO:0008006" key="4">
    <source>
        <dbReference type="Google" id="ProtNLM"/>
    </source>
</evidence>
<protein>
    <recommendedName>
        <fullName evidence="4">MFS transporter</fullName>
    </recommendedName>
</protein>
<keyword evidence="1" id="KW-1133">Transmembrane helix</keyword>
<feature type="transmembrane region" description="Helical" evidence="1">
    <location>
        <begin position="93"/>
        <end position="112"/>
    </location>
</feature>